<dbReference type="Proteomes" id="UP001155586">
    <property type="component" value="Unassembled WGS sequence"/>
</dbReference>
<dbReference type="SUPFAM" id="SSF56349">
    <property type="entry name" value="DNA breaking-rejoining enzymes"/>
    <property type="match status" value="1"/>
</dbReference>
<dbReference type="InterPro" id="IPR013762">
    <property type="entry name" value="Integrase-like_cat_sf"/>
</dbReference>
<evidence type="ECO:0000256" key="1">
    <source>
        <dbReference type="ARBA" id="ARBA00023172"/>
    </source>
</evidence>
<accession>A0A9X3CIX2</accession>
<keyword evidence="1" id="KW-0233">DNA recombination</keyword>
<keyword evidence="3" id="KW-1185">Reference proteome</keyword>
<name>A0A9X3CIX2_9VIBR</name>
<dbReference type="EMBL" id="JAKRRX010000211">
    <property type="protein sequence ID" value="MCW8336314.1"/>
    <property type="molecule type" value="Genomic_DNA"/>
</dbReference>
<evidence type="ECO:0000313" key="3">
    <source>
        <dbReference type="Proteomes" id="UP001155586"/>
    </source>
</evidence>
<protein>
    <submittedName>
        <fullName evidence="2">Integrase domain-containing protein</fullName>
    </submittedName>
</protein>
<sequence length="308" mass="35661">MGNKKNRIRNRIEEQVTRFYNHHYYGLGQTKSQAPDKIRSVMTYSRHVEVTALIMHKLGIKRVKNITVDIANRYIDSQRNKIAARSLENQRTLLQRVIDIYEPGQKVDINGDLTPREWVNRAYTYEQVTTLMSHQKERMRLSTAIAFSAGLRAQELLTLRRFDEAKPSEERSWLDERFKGLDGVKYIVKGKGGLCREVLLPNKLAQLLETKRLPKPLVVEDRKVKIQTYYDIAGGKKFSDAFSQLSTSLFGWSHGAHGLRYSYAQARMNGTITQESYDARKEIVSQELGHFRKEITTHYLTSSNHTSH</sequence>
<dbReference type="GO" id="GO:0015074">
    <property type="term" value="P:DNA integration"/>
    <property type="evidence" value="ECO:0007669"/>
    <property type="project" value="InterPro"/>
</dbReference>
<proteinExistence type="predicted"/>
<organism evidence="2 3">
    <name type="scientific">Vibrio paucivorans</name>
    <dbReference type="NCBI Taxonomy" id="2829489"/>
    <lineage>
        <taxon>Bacteria</taxon>
        <taxon>Pseudomonadati</taxon>
        <taxon>Pseudomonadota</taxon>
        <taxon>Gammaproteobacteria</taxon>
        <taxon>Vibrionales</taxon>
        <taxon>Vibrionaceae</taxon>
        <taxon>Vibrio</taxon>
    </lineage>
</organism>
<dbReference type="GO" id="GO:0003677">
    <property type="term" value="F:DNA binding"/>
    <property type="evidence" value="ECO:0007669"/>
    <property type="project" value="InterPro"/>
</dbReference>
<evidence type="ECO:0000313" key="2">
    <source>
        <dbReference type="EMBL" id="MCW8336314.1"/>
    </source>
</evidence>
<dbReference type="GO" id="GO:0006310">
    <property type="term" value="P:DNA recombination"/>
    <property type="evidence" value="ECO:0007669"/>
    <property type="project" value="UniProtKB-KW"/>
</dbReference>
<comment type="caution">
    <text evidence="2">The sequence shown here is derived from an EMBL/GenBank/DDBJ whole genome shotgun (WGS) entry which is preliminary data.</text>
</comment>
<dbReference type="RefSeq" id="WP_265689385.1">
    <property type="nucleotide sequence ID" value="NZ_JAKRRX010000211.1"/>
</dbReference>
<dbReference type="Gene3D" id="1.10.443.10">
    <property type="entry name" value="Intergrase catalytic core"/>
    <property type="match status" value="1"/>
</dbReference>
<dbReference type="InterPro" id="IPR011010">
    <property type="entry name" value="DNA_brk_join_enz"/>
</dbReference>
<gene>
    <name evidence="2" type="ORF">MD483_21110</name>
</gene>
<dbReference type="AlphaFoldDB" id="A0A9X3CIX2"/>
<reference evidence="2" key="1">
    <citation type="submission" date="2022-02" db="EMBL/GenBank/DDBJ databases">
        <title>Vibrio sp. nov., a new bacterium isolated from Bohai sea, China.</title>
        <authorList>
            <person name="Yuan Y."/>
        </authorList>
    </citation>
    <scope>NUCLEOTIDE SEQUENCE</scope>
    <source>
        <strain evidence="2">DBSS07</strain>
    </source>
</reference>